<dbReference type="InterPro" id="IPR050127">
    <property type="entry name" value="Serine_Proteases_S1"/>
</dbReference>
<dbReference type="SUPFAM" id="SSF50494">
    <property type="entry name" value="Trypsin-like serine proteases"/>
    <property type="match status" value="1"/>
</dbReference>
<comment type="caution">
    <text evidence="8">The sequence shown here is derived from an EMBL/GenBank/DDBJ whole genome shotgun (WGS) entry which is preliminary data.</text>
</comment>
<dbReference type="FunFam" id="2.40.10.10:FF:000047">
    <property type="entry name" value="Trypsin eta"/>
    <property type="match status" value="1"/>
</dbReference>
<dbReference type="PRINTS" id="PR00722">
    <property type="entry name" value="CHYMOTRYPSIN"/>
</dbReference>
<evidence type="ECO:0000256" key="4">
    <source>
        <dbReference type="ARBA" id="ARBA00022801"/>
    </source>
</evidence>
<keyword evidence="6" id="KW-1015">Disulfide bond</keyword>
<evidence type="ECO:0000256" key="5">
    <source>
        <dbReference type="ARBA" id="ARBA00022825"/>
    </source>
</evidence>
<dbReference type="EMBL" id="VCGU01000004">
    <property type="protein sequence ID" value="TRY77172.1"/>
    <property type="molecule type" value="Genomic_DNA"/>
</dbReference>
<dbReference type="OMA" id="RICWTAS"/>
<dbReference type="InterPro" id="IPR043504">
    <property type="entry name" value="Peptidase_S1_PA_chymotrypsin"/>
</dbReference>
<proteinExistence type="predicted"/>
<evidence type="ECO:0000313" key="9">
    <source>
        <dbReference type="Proteomes" id="UP000318571"/>
    </source>
</evidence>
<dbReference type="GO" id="GO:0005615">
    <property type="term" value="C:extracellular space"/>
    <property type="evidence" value="ECO:0007669"/>
    <property type="project" value="TreeGrafter"/>
</dbReference>
<organism evidence="8 9">
    <name type="scientific">Tigriopus californicus</name>
    <name type="common">Marine copepod</name>
    <dbReference type="NCBI Taxonomy" id="6832"/>
    <lineage>
        <taxon>Eukaryota</taxon>
        <taxon>Metazoa</taxon>
        <taxon>Ecdysozoa</taxon>
        <taxon>Arthropoda</taxon>
        <taxon>Crustacea</taxon>
        <taxon>Multicrustacea</taxon>
        <taxon>Hexanauplia</taxon>
        <taxon>Copepoda</taxon>
        <taxon>Harpacticoida</taxon>
        <taxon>Harpacticidae</taxon>
        <taxon>Tigriopus</taxon>
    </lineage>
</organism>
<dbReference type="PANTHER" id="PTHR24264">
    <property type="entry name" value="TRYPSIN-RELATED"/>
    <property type="match status" value="1"/>
</dbReference>
<dbReference type="Gene3D" id="2.40.10.10">
    <property type="entry name" value="Trypsin-like serine proteases"/>
    <property type="match status" value="1"/>
</dbReference>
<gene>
    <name evidence="8" type="ORF">TCAL_12556</name>
</gene>
<keyword evidence="4" id="KW-0378">Hydrolase</keyword>
<dbReference type="STRING" id="6832.A0A553PHK6"/>
<evidence type="ECO:0000256" key="6">
    <source>
        <dbReference type="ARBA" id="ARBA00023157"/>
    </source>
</evidence>
<keyword evidence="2" id="KW-0964">Secreted</keyword>
<dbReference type="InterPro" id="IPR001254">
    <property type="entry name" value="Trypsin_dom"/>
</dbReference>
<evidence type="ECO:0000313" key="8">
    <source>
        <dbReference type="EMBL" id="TRY77172.1"/>
    </source>
</evidence>
<comment type="subcellular location">
    <subcellularLocation>
        <location evidence="1">Secreted</location>
    </subcellularLocation>
</comment>
<dbReference type="Pfam" id="PF26080">
    <property type="entry name" value="CUB_animal"/>
    <property type="match status" value="1"/>
</dbReference>
<dbReference type="InterPro" id="IPR001314">
    <property type="entry name" value="Peptidase_S1A"/>
</dbReference>
<protein>
    <recommendedName>
        <fullName evidence="7">Peptidase S1 domain-containing protein</fullName>
    </recommendedName>
</protein>
<dbReference type="SMART" id="SM00020">
    <property type="entry name" value="Tryp_SPc"/>
    <property type="match status" value="1"/>
</dbReference>
<evidence type="ECO:0000256" key="2">
    <source>
        <dbReference type="ARBA" id="ARBA00022525"/>
    </source>
</evidence>
<dbReference type="InterPro" id="IPR058698">
    <property type="entry name" value="CUB_metazoa"/>
</dbReference>
<feature type="domain" description="Peptidase S1" evidence="7">
    <location>
        <begin position="162"/>
        <end position="393"/>
    </location>
</feature>
<feature type="non-terminal residue" evidence="8">
    <location>
        <position position="1"/>
    </location>
</feature>
<dbReference type="PROSITE" id="PS50240">
    <property type="entry name" value="TRYPSIN_DOM"/>
    <property type="match status" value="1"/>
</dbReference>
<reference evidence="8 9" key="1">
    <citation type="journal article" date="2018" name="Nat. Ecol. Evol.">
        <title>Genomic signatures of mitonuclear coevolution across populations of Tigriopus californicus.</title>
        <authorList>
            <person name="Barreto F.S."/>
            <person name="Watson E.T."/>
            <person name="Lima T.G."/>
            <person name="Willett C.S."/>
            <person name="Edmands S."/>
            <person name="Li W."/>
            <person name="Burton R.S."/>
        </authorList>
    </citation>
    <scope>NUCLEOTIDE SEQUENCE [LARGE SCALE GENOMIC DNA]</scope>
    <source>
        <strain evidence="8 9">San Diego</strain>
    </source>
</reference>
<dbReference type="CDD" id="cd00190">
    <property type="entry name" value="Tryp_SPc"/>
    <property type="match status" value="1"/>
</dbReference>
<keyword evidence="5" id="KW-0720">Serine protease</keyword>
<evidence type="ECO:0000256" key="1">
    <source>
        <dbReference type="ARBA" id="ARBA00004613"/>
    </source>
</evidence>
<dbReference type="InterPro" id="IPR009003">
    <property type="entry name" value="Peptidase_S1_PA"/>
</dbReference>
<dbReference type="InterPro" id="IPR018114">
    <property type="entry name" value="TRYPSIN_HIS"/>
</dbReference>
<dbReference type="AlphaFoldDB" id="A0A553PHK6"/>
<dbReference type="PANTHER" id="PTHR24264:SF65">
    <property type="entry name" value="SRCR DOMAIN-CONTAINING PROTEIN"/>
    <property type="match status" value="1"/>
</dbReference>
<keyword evidence="9" id="KW-1185">Reference proteome</keyword>
<dbReference type="Proteomes" id="UP000318571">
    <property type="component" value="Chromosome 5"/>
</dbReference>
<dbReference type="GO" id="GO:0004252">
    <property type="term" value="F:serine-type endopeptidase activity"/>
    <property type="evidence" value="ECO:0007669"/>
    <property type="project" value="InterPro"/>
</dbReference>
<sequence>ITQYSCDYENLAPGGCTQYFFDTDGVDTVQTYNFDGGLHLASQNQNICVRICWTASNDEDFDLSGTSSPLAFVTTSACCGHGSNGVSSFGYDCVSIPGAKTALGPSTKIGPSRICGRNKGLGTTFSGPQVTICMTVSLLWSACSIGLGATVSDSRLSANDRIVGGEVVNITDYPHQVSLRNVVFGWSLFCGGSILNEQWIITAAHCVDGLLDIQYDVVAGQQNIHIPDEFEEVRFVAATFMHPDYIYTSKNHDIALVKLTEPLEYNERIRPIALDSELVPDGTICTTLGWGTTSEDSLLLSSNLRKVDVPVVDDQTCGRVYPSEMVPENMICAGEEGKDSCASDSGGPLLCPTSNGLGLVGLTSYGTGCGRPNYPGVYTEVASYIEWVNEVLDNN</sequence>
<dbReference type="GO" id="GO:0016485">
    <property type="term" value="P:protein processing"/>
    <property type="evidence" value="ECO:0007669"/>
    <property type="project" value="UniProtKB-ARBA"/>
</dbReference>
<keyword evidence="3" id="KW-0645">Protease</keyword>
<name>A0A553PHK6_TIGCA</name>
<accession>A0A553PHK6</accession>
<evidence type="ECO:0000259" key="7">
    <source>
        <dbReference type="PROSITE" id="PS50240"/>
    </source>
</evidence>
<evidence type="ECO:0000256" key="3">
    <source>
        <dbReference type="ARBA" id="ARBA00022670"/>
    </source>
</evidence>
<dbReference type="PROSITE" id="PS00134">
    <property type="entry name" value="TRYPSIN_HIS"/>
    <property type="match status" value="1"/>
</dbReference>
<dbReference type="Pfam" id="PF00089">
    <property type="entry name" value="Trypsin"/>
    <property type="match status" value="1"/>
</dbReference>